<dbReference type="EMBL" id="JARKNE010000002">
    <property type="protein sequence ID" value="KAK5841691.1"/>
    <property type="molecule type" value="Genomic_DNA"/>
</dbReference>
<reference evidence="2 3" key="1">
    <citation type="submission" date="2023-03" db="EMBL/GenBank/DDBJ databases">
        <title>WGS of Gossypium arboreum.</title>
        <authorList>
            <person name="Yu D."/>
        </authorList>
    </citation>
    <scope>NUCLEOTIDE SEQUENCE [LARGE SCALE GENOMIC DNA]</scope>
    <source>
        <tissue evidence="2">Leaf</tissue>
    </source>
</reference>
<keyword evidence="3" id="KW-1185">Reference proteome</keyword>
<dbReference type="Proteomes" id="UP001358586">
    <property type="component" value="Chromosome 2"/>
</dbReference>
<organism evidence="2 3">
    <name type="scientific">Gossypium arboreum</name>
    <name type="common">Tree cotton</name>
    <name type="synonym">Gossypium nanking</name>
    <dbReference type="NCBI Taxonomy" id="29729"/>
    <lineage>
        <taxon>Eukaryota</taxon>
        <taxon>Viridiplantae</taxon>
        <taxon>Streptophyta</taxon>
        <taxon>Embryophyta</taxon>
        <taxon>Tracheophyta</taxon>
        <taxon>Spermatophyta</taxon>
        <taxon>Magnoliopsida</taxon>
        <taxon>eudicotyledons</taxon>
        <taxon>Gunneridae</taxon>
        <taxon>Pentapetalae</taxon>
        <taxon>rosids</taxon>
        <taxon>malvids</taxon>
        <taxon>Malvales</taxon>
        <taxon>Malvaceae</taxon>
        <taxon>Malvoideae</taxon>
        <taxon>Gossypium</taxon>
    </lineage>
</organism>
<feature type="region of interest" description="Disordered" evidence="1">
    <location>
        <begin position="1"/>
        <end position="27"/>
    </location>
</feature>
<proteinExistence type="predicted"/>
<protein>
    <submittedName>
        <fullName evidence="2">Uncharacterized protein</fullName>
    </submittedName>
</protein>
<evidence type="ECO:0000313" key="2">
    <source>
        <dbReference type="EMBL" id="KAK5841691.1"/>
    </source>
</evidence>
<name>A0ABR0QQT3_GOSAR</name>
<gene>
    <name evidence="2" type="ORF">PVK06_004013</name>
</gene>
<evidence type="ECO:0000256" key="1">
    <source>
        <dbReference type="SAM" id="MobiDB-lite"/>
    </source>
</evidence>
<feature type="compositionally biased region" description="Basic and acidic residues" evidence="1">
    <location>
        <begin position="1"/>
        <end position="14"/>
    </location>
</feature>
<comment type="caution">
    <text evidence="2">The sequence shown here is derived from an EMBL/GenBank/DDBJ whole genome shotgun (WGS) entry which is preliminary data.</text>
</comment>
<evidence type="ECO:0000313" key="3">
    <source>
        <dbReference type="Proteomes" id="UP001358586"/>
    </source>
</evidence>
<accession>A0ABR0QQT3</accession>
<sequence length="116" mass="13211">MRRKMSDEKYHDKSVASYPRCSNSRYGGKRIHDIPIGFFSERLAVQLENFIGVFMEYDGSKLGKENWRLGPSDSFCDGKIALGVEVAEIGWDSTLRAQSRRALAMISVWLCEEGKE</sequence>